<dbReference type="GO" id="GO:0035556">
    <property type="term" value="P:intracellular signal transduction"/>
    <property type="evidence" value="ECO:0007669"/>
    <property type="project" value="TreeGrafter"/>
</dbReference>
<dbReference type="GeneID" id="94845575"/>
<evidence type="ECO:0000313" key="5">
    <source>
        <dbReference type="EMBL" id="OHS97315.1"/>
    </source>
</evidence>
<dbReference type="PROSITE" id="PS50011">
    <property type="entry name" value="PROTEIN_KINASE_DOM"/>
    <property type="match status" value="1"/>
</dbReference>
<dbReference type="Gene3D" id="1.10.510.10">
    <property type="entry name" value="Transferase(Phosphotransferase) domain 1"/>
    <property type="match status" value="1"/>
</dbReference>
<dbReference type="PANTHER" id="PTHR24346:SF30">
    <property type="entry name" value="MATERNAL EMBRYONIC LEUCINE ZIPPER KINASE"/>
    <property type="match status" value="1"/>
</dbReference>
<name>A0A1J4JID9_9EUKA</name>
<dbReference type="GO" id="GO:0004674">
    <property type="term" value="F:protein serine/threonine kinase activity"/>
    <property type="evidence" value="ECO:0007669"/>
    <property type="project" value="TreeGrafter"/>
</dbReference>
<protein>
    <recommendedName>
        <fullName evidence="4">Protein kinase domain-containing protein</fullName>
    </recommendedName>
</protein>
<feature type="region of interest" description="Disordered" evidence="3">
    <location>
        <begin position="343"/>
        <end position="372"/>
    </location>
</feature>
<comment type="caution">
    <text evidence="5">The sequence shown here is derived from an EMBL/GenBank/DDBJ whole genome shotgun (WGS) entry which is preliminary data.</text>
</comment>
<sequence length="643" mass="73575">MNRVSPAVFAPFMTISRKMDLDDFRSRYSYVKIIKQTRNYTIRLANHVQTGELVAVKTILKSNMNSHKKVTDLFREIQNLISLRDHKNIIKLYEVVDVGDSFYMVMEYADNNDLCQYISKNVTISENKIRSFFRVMLKTISDLHQRNIVHRSMKIESFLLDSKLRIKLIDFSNSRTHKENDGLCTTISGTAQYEPPELIKGDPYDPKKLDSWTLGVIFYIMLFKEFPFNCPSLTETLQLILNSDIKIPKNKYSEEAIDLLHCLLCKDSARRITPTEALTHPFIGEEKAKFSNHKAKNDILHEKALSVMLCPKEQFFKLGPDDLVTYEIIKRKCQFNENLQKGQLSKKKTGETKNSPCENNSSSSSFSSSSASTNLEMIPRLLNGPNDARPIRRERLQRAQVKFSPHKRYSDVGFKPTFAGPLEEDEEDDFMKNSTNINRNSNFVNLDSPNLNKYENPLVSPSKQVTISVKLSNNEIFQPAFLKNEVFPSSPVHNIIAKPQIQNQEQFVGLPANRVVRSPINILRTTPNSCPNRSNYEQLRRKSLTRPLSPIAEQTKITNNNHAIKSPLTTIMKTICGFIQNSQNMSIVSREEFSVFVRFNELCACIIIGPVNDELNGYMINKINGNDSTLPIFEKLLSEGIGF</sequence>
<dbReference type="OrthoDB" id="439212at2759"/>
<dbReference type="GO" id="GO:0005524">
    <property type="term" value="F:ATP binding"/>
    <property type="evidence" value="ECO:0007669"/>
    <property type="project" value="UniProtKB-KW"/>
</dbReference>
<proteinExistence type="predicted"/>
<dbReference type="SUPFAM" id="SSF56112">
    <property type="entry name" value="Protein kinase-like (PK-like)"/>
    <property type="match status" value="1"/>
</dbReference>
<dbReference type="EMBL" id="MLAK01001124">
    <property type="protein sequence ID" value="OHS97315.1"/>
    <property type="molecule type" value="Genomic_DNA"/>
</dbReference>
<keyword evidence="2" id="KW-0067">ATP-binding</keyword>
<evidence type="ECO:0000256" key="1">
    <source>
        <dbReference type="ARBA" id="ARBA00022741"/>
    </source>
</evidence>
<dbReference type="Pfam" id="PF00069">
    <property type="entry name" value="Pkinase"/>
    <property type="match status" value="1"/>
</dbReference>
<keyword evidence="6" id="KW-1185">Reference proteome</keyword>
<dbReference type="AlphaFoldDB" id="A0A1J4JID9"/>
<organism evidence="5 6">
    <name type="scientific">Tritrichomonas foetus</name>
    <dbReference type="NCBI Taxonomy" id="1144522"/>
    <lineage>
        <taxon>Eukaryota</taxon>
        <taxon>Metamonada</taxon>
        <taxon>Parabasalia</taxon>
        <taxon>Tritrichomonadida</taxon>
        <taxon>Tritrichomonadidae</taxon>
        <taxon>Tritrichomonas</taxon>
    </lineage>
</organism>
<reference evidence="5" key="1">
    <citation type="submission" date="2016-10" db="EMBL/GenBank/DDBJ databases">
        <authorList>
            <person name="Benchimol M."/>
            <person name="Almeida L.G."/>
            <person name="Vasconcelos A.T."/>
            <person name="Perreira-Neves A."/>
            <person name="Rosa I.A."/>
            <person name="Tasca T."/>
            <person name="Bogo M.R."/>
            <person name="de Souza W."/>
        </authorList>
    </citation>
    <scope>NUCLEOTIDE SEQUENCE [LARGE SCALE GENOMIC DNA]</scope>
    <source>
        <strain evidence="5">K</strain>
    </source>
</reference>
<evidence type="ECO:0000313" key="6">
    <source>
        <dbReference type="Proteomes" id="UP000179807"/>
    </source>
</evidence>
<dbReference type="FunFam" id="1.10.510.10:FF:000571">
    <property type="entry name" value="Maternal embryonic leucine zipper kinase"/>
    <property type="match status" value="1"/>
</dbReference>
<accession>A0A1J4JID9</accession>
<keyword evidence="1" id="KW-0547">Nucleotide-binding</keyword>
<feature type="domain" description="Protein kinase" evidence="4">
    <location>
        <begin position="28"/>
        <end position="283"/>
    </location>
</feature>
<evidence type="ECO:0000256" key="3">
    <source>
        <dbReference type="SAM" id="MobiDB-lite"/>
    </source>
</evidence>
<dbReference type="InterPro" id="IPR000719">
    <property type="entry name" value="Prot_kinase_dom"/>
</dbReference>
<dbReference type="PANTHER" id="PTHR24346">
    <property type="entry name" value="MAP/MICROTUBULE AFFINITY-REGULATING KINASE"/>
    <property type="match status" value="1"/>
</dbReference>
<dbReference type="VEuPathDB" id="TrichDB:TRFO_36513"/>
<gene>
    <name evidence="5" type="ORF">TRFO_36513</name>
</gene>
<evidence type="ECO:0000256" key="2">
    <source>
        <dbReference type="ARBA" id="ARBA00022840"/>
    </source>
</evidence>
<dbReference type="RefSeq" id="XP_068350452.1">
    <property type="nucleotide sequence ID" value="XM_068510871.1"/>
</dbReference>
<evidence type="ECO:0000259" key="4">
    <source>
        <dbReference type="PROSITE" id="PS50011"/>
    </source>
</evidence>
<feature type="compositionally biased region" description="Low complexity" evidence="3">
    <location>
        <begin position="361"/>
        <end position="372"/>
    </location>
</feature>
<dbReference type="Proteomes" id="UP000179807">
    <property type="component" value="Unassembled WGS sequence"/>
</dbReference>
<dbReference type="GO" id="GO:0005737">
    <property type="term" value="C:cytoplasm"/>
    <property type="evidence" value="ECO:0007669"/>
    <property type="project" value="TreeGrafter"/>
</dbReference>
<dbReference type="InterPro" id="IPR011009">
    <property type="entry name" value="Kinase-like_dom_sf"/>
</dbReference>